<comment type="caution">
    <text evidence="1">The sequence shown here is derived from an EMBL/GenBank/DDBJ whole genome shotgun (WGS) entry which is preliminary data.</text>
</comment>
<evidence type="ECO:0000313" key="1">
    <source>
        <dbReference type="EMBL" id="KAK4005270.1"/>
    </source>
</evidence>
<dbReference type="EMBL" id="JAOYFB010000001">
    <property type="protein sequence ID" value="KAK4005270.1"/>
    <property type="molecule type" value="Genomic_DNA"/>
</dbReference>
<organism evidence="1 2">
    <name type="scientific">Daphnia magna</name>
    <dbReference type="NCBI Taxonomy" id="35525"/>
    <lineage>
        <taxon>Eukaryota</taxon>
        <taxon>Metazoa</taxon>
        <taxon>Ecdysozoa</taxon>
        <taxon>Arthropoda</taxon>
        <taxon>Crustacea</taxon>
        <taxon>Branchiopoda</taxon>
        <taxon>Diplostraca</taxon>
        <taxon>Cladocera</taxon>
        <taxon>Anomopoda</taxon>
        <taxon>Daphniidae</taxon>
        <taxon>Daphnia</taxon>
    </lineage>
</organism>
<dbReference type="Proteomes" id="UP001234178">
    <property type="component" value="Unassembled WGS sequence"/>
</dbReference>
<evidence type="ECO:0000313" key="2">
    <source>
        <dbReference type="Proteomes" id="UP001234178"/>
    </source>
</evidence>
<protein>
    <submittedName>
        <fullName evidence="1">Uncharacterized protein</fullName>
    </submittedName>
</protein>
<name>A0ABQ9YXB1_9CRUS</name>
<reference evidence="1 2" key="1">
    <citation type="journal article" date="2023" name="Nucleic Acids Res.">
        <title>The hologenome of Daphnia magna reveals possible DNA methylation and microbiome-mediated evolution of the host genome.</title>
        <authorList>
            <person name="Chaturvedi A."/>
            <person name="Li X."/>
            <person name="Dhandapani V."/>
            <person name="Marshall H."/>
            <person name="Kissane S."/>
            <person name="Cuenca-Cambronero M."/>
            <person name="Asole G."/>
            <person name="Calvet F."/>
            <person name="Ruiz-Romero M."/>
            <person name="Marangio P."/>
            <person name="Guigo R."/>
            <person name="Rago D."/>
            <person name="Mirbahai L."/>
            <person name="Eastwood N."/>
            <person name="Colbourne J.K."/>
            <person name="Zhou J."/>
            <person name="Mallon E."/>
            <person name="Orsini L."/>
        </authorList>
    </citation>
    <scope>NUCLEOTIDE SEQUENCE [LARGE SCALE GENOMIC DNA]</scope>
    <source>
        <strain evidence="1">LRV0_1</strain>
    </source>
</reference>
<accession>A0ABQ9YXB1</accession>
<sequence length="96" mass="10735">MEGKKVRIFGSLPSALFLFPVARFISSFKISIGPSGLVVIDLPYRSSARKPTVLPAEMYRCNITEDLSLLVAHLLKNLFKDFGVLYSSTALRHLYT</sequence>
<proteinExistence type="predicted"/>
<gene>
    <name evidence="1" type="ORF">OUZ56_006985</name>
</gene>
<keyword evidence="2" id="KW-1185">Reference proteome</keyword>